<sequence>MYGLNIHQEIEKLKNSNLLKSDKDINDFEEAITRIVGVGDINCIKYLCARFHDGTEHDEIMFGLIHAIESFDQNYPLYDTLKELAKSVPLMFPHAKEWAKTLHKRILNHKPTLEVYIDVVSRSETTTKNLIAEIVTEIKHKNPSRFEESADRFLSSI</sequence>
<feature type="domain" description="Immunity protein 30" evidence="1">
    <location>
        <begin position="17"/>
        <end position="115"/>
    </location>
</feature>
<comment type="caution">
    <text evidence="2">The sequence shown here is derived from an EMBL/GenBank/DDBJ whole genome shotgun (WGS) entry which is preliminary data.</text>
</comment>
<accession>A0A2I0QWQ4</accession>
<gene>
    <name evidence="2" type="ORF">CEY16_03205</name>
</gene>
<evidence type="ECO:0000259" key="1">
    <source>
        <dbReference type="Pfam" id="PF15565"/>
    </source>
</evidence>
<proteinExistence type="predicted"/>
<name>A0A2I0QWQ4_9BACI</name>
<keyword evidence="3" id="KW-1185">Reference proteome</keyword>
<protein>
    <recommendedName>
        <fullName evidence="1">Immunity protein 30 domain-containing protein</fullName>
    </recommendedName>
</protein>
<dbReference type="OrthoDB" id="7009327at2"/>
<evidence type="ECO:0000313" key="2">
    <source>
        <dbReference type="EMBL" id="PKR78776.1"/>
    </source>
</evidence>
<dbReference type="AlphaFoldDB" id="A0A2I0QWQ4"/>
<dbReference type="InterPro" id="IPR029084">
    <property type="entry name" value="Imm30"/>
</dbReference>
<reference evidence="2 3" key="1">
    <citation type="submission" date="2017-06" db="EMBL/GenBank/DDBJ databases">
        <title>the draft geome sequence of Illustriluteabacillus marina B3227.</title>
        <authorList>
            <person name="He R.-H."/>
            <person name="Du Z.-J."/>
        </authorList>
    </citation>
    <scope>NUCLEOTIDE SEQUENCE [LARGE SCALE GENOMIC DNA]</scope>
    <source>
        <strain evidence="2 3">B3227</strain>
    </source>
</reference>
<evidence type="ECO:0000313" key="3">
    <source>
        <dbReference type="Proteomes" id="UP000243524"/>
    </source>
</evidence>
<dbReference type="EMBL" id="PJNH01000001">
    <property type="protein sequence ID" value="PKR78776.1"/>
    <property type="molecule type" value="Genomic_DNA"/>
</dbReference>
<organism evidence="2 3">
    <name type="scientific">Halalkalibacillus sediminis</name>
    <dbReference type="NCBI Taxonomy" id="2018042"/>
    <lineage>
        <taxon>Bacteria</taxon>
        <taxon>Bacillati</taxon>
        <taxon>Bacillota</taxon>
        <taxon>Bacilli</taxon>
        <taxon>Bacillales</taxon>
        <taxon>Bacillaceae</taxon>
        <taxon>Halalkalibacillus</taxon>
    </lineage>
</organism>
<dbReference type="Proteomes" id="UP000243524">
    <property type="component" value="Unassembled WGS sequence"/>
</dbReference>
<dbReference type="Pfam" id="PF15565">
    <property type="entry name" value="Imm30"/>
    <property type="match status" value="1"/>
</dbReference>